<keyword evidence="1" id="KW-0862">Zinc</keyword>
<dbReference type="Pfam" id="PF00098">
    <property type="entry name" value="zf-CCHC"/>
    <property type="match status" value="2"/>
</dbReference>
<gene>
    <name evidence="4" type="ORF">J5N97_027641</name>
</gene>
<dbReference type="SUPFAM" id="SSF57756">
    <property type="entry name" value="Retrovirus zinc finger-like domains"/>
    <property type="match status" value="1"/>
</dbReference>
<evidence type="ECO:0000313" key="5">
    <source>
        <dbReference type="Proteomes" id="UP001085076"/>
    </source>
</evidence>
<feature type="compositionally biased region" description="Basic residues" evidence="2">
    <location>
        <begin position="58"/>
        <end position="69"/>
    </location>
</feature>
<dbReference type="AlphaFoldDB" id="A0A9D5BXL7"/>
<feature type="region of interest" description="Disordered" evidence="2">
    <location>
        <begin position="540"/>
        <end position="617"/>
    </location>
</feature>
<keyword evidence="5" id="KW-1185">Reference proteome</keyword>
<evidence type="ECO:0000313" key="4">
    <source>
        <dbReference type="EMBL" id="KAJ0962519.1"/>
    </source>
</evidence>
<feature type="compositionally biased region" description="Gly residues" evidence="2">
    <location>
        <begin position="1"/>
        <end position="10"/>
    </location>
</feature>
<feature type="region of interest" description="Disordered" evidence="2">
    <location>
        <begin position="1"/>
        <end position="70"/>
    </location>
</feature>
<keyword evidence="1" id="KW-0479">Metal-binding</keyword>
<dbReference type="GO" id="GO:0008270">
    <property type="term" value="F:zinc ion binding"/>
    <property type="evidence" value="ECO:0007669"/>
    <property type="project" value="UniProtKB-KW"/>
</dbReference>
<feature type="compositionally biased region" description="Basic and acidic residues" evidence="2">
    <location>
        <begin position="109"/>
        <end position="120"/>
    </location>
</feature>
<dbReference type="InterPro" id="IPR001878">
    <property type="entry name" value="Znf_CCHC"/>
</dbReference>
<evidence type="ECO:0000259" key="3">
    <source>
        <dbReference type="PROSITE" id="PS50158"/>
    </source>
</evidence>
<organism evidence="4 5">
    <name type="scientific">Dioscorea zingiberensis</name>
    <dbReference type="NCBI Taxonomy" id="325984"/>
    <lineage>
        <taxon>Eukaryota</taxon>
        <taxon>Viridiplantae</taxon>
        <taxon>Streptophyta</taxon>
        <taxon>Embryophyta</taxon>
        <taxon>Tracheophyta</taxon>
        <taxon>Spermatophyta</taxon>
        <taxon>Magnoliopsida</taxon>
        <taxon>Liliopsida</taxon>
        <taxon>Dioscoreales</taxon>
        <taxon>Dioscoreaceae</taxon>
        <taxon>Dioscorea</taxon>
    </lineage>
</organism>
<dbReference type="SMART" id="SM00343">
    <property type="entry name" value="ZnF_C2HC"/>
    <property type="match status" value="2"/>
</dbReference>
<dbReference type="Gene3D" id="4.10.60.10">
    <property type="entry name" value="Zinc finger, CCHC-type"/>
    <property type="match status" value="1"/>
</dbReference>
<protein>
    <recommendedName>
        <fullName evidence="3">CCHC-type domain-containing protein</fullName>
    </recommendedName>
</protein>
<dbReference type="Proteomes" id="UP001085076">
    <property type="component" value="Miscellaneous, Linkage group lg09"/>
</dbReference>
<feature type="compositionally biased region" description="Polar residues" evidence="2">
    <location>
        <begin position="576"/>
        <end position="592"/>
    </location>
</feature>
<keyword evidence="1" id="KW-0863">Zinc-finger</keyword>
<evidence type="ECO:0000256" key="1">
    <source>
        <dbReference type="PROSITE-ProRule" id="PRU00047"/>
    </source>
</evidence>
<dbReference type="InterPro" id="IPR036875">
    <property type="entry name" value="Znf_CCHC_sf"/>
</dbReference>
<feature type="region of interest" description="Disordered" evidence="2">
    <location>
        <begin position="109"/>
        <end position="131"/>
    </location>
</feature>
<dbReference type="GO" id="GO:0003676">
    <property type="term" value="F:nucleic acid binding"/>
    <property type="evidence" value="ECO:0007669"/>
    <property type="project" value="InterPro"/>
</dbReference>
<comment type="caution">
    <text evidence="4">The sequence shown here is derived from an EMBL/GenBank/DDBJ whole genome shotgun (WGS) entry which is preliminary data.</text>
</comment>
<feature type="domain" description="CCHC-type" evidence="3">
    <location>
        <begin position="76"/>
        <end position="91"/>
    </location>
</feature>
<evidence type="ECO:0000256" key="2">
    <source>
        <dbReference type="SAM" id="MobiDB-lite"/>
    </source>
</evidence>
<sequence>METALQGGGSIHTPASVETGEGSFDDGGGWDVVHRKRKKSRSLNAGTKPAMGREGRTRTRRPPPTRRTSRGIEEVCGKCYQPGHWARECKNREVCRRCGGEGHRERDCRRRPTARVKDTGRPAPPPRKATALGKVMEKTKETHRRWPPEREELCEDNKGKALSCMGPRSQQLTEDKTVLGGGASRGWKRERVVLEMRRRLSPEPETHLRIRWGCITPCRIKCTIGTHTYIIPMAFREGERRLPWAEEGDVLPGLSTDDQRGEGVVQGRNATTPAKTPTEHMADHRFLTSNTWVTEQKRTAHGAQRAAVVPPVQGGKLEISKNKTLVGHVSRPNKIWVCRMAMERHVAKRGSLISSKARKHPDRRSQWVAKPMCMEASGSGHAPLPHEFIPQTMEKISSHPTAPKASNLASGCVAQCGAVDQMRSQQPDWQPSQQPRCVAHSEATDLFSSQHENSCDILSKKMNSCDIATWHSSKGHANDVLFSFEEANENPTQPITIYSKPENTKQIEDDDDKSDEEYLDPILVREFELEMEPMWKSQLEGEESNLCDDLNDKSIGEDQDGSIPTSPLIDPLTDPHGTNTMALLGPTIQSPLSGHEKDSKAPNQFESPTPEEIPNTSLLHTPTKIRGQEITITNEGDILKFKVLEEFEDEKLVECRHLESYGAVLYPLWAAPKRIMLFLWDIMKT</sequence>
<name>A0A9D5BXL7_9LILI</name>
<feature type="domain" description="CCHC-type" evidence="3">
    <location>
        <begin position="95"/>
        <end position="110"/>
    </location>
</feature>
<dbReference type="PROSITE" id="PS50158">
    <property type="entry name" value="ZF_CCHC"/>
    <property type="match status" value="2"/>
</dbReference>
<accession>A0A9D5BXL7</accession>
<dbReference type="EMBL" id="JAGGNH010000009">
    <property type="protein sequence ID" value="KAJ0962519.1"/>
    <property type="molecule type" value="Genomic_DNA"/>
</dbReference>
<feature type="region of interest" description="Disordered" evidence="2">
    <location>
        <begin position="249"/>
        <end position="277"/>
    </location>
</feature>
<reference evidence="4" key="1">
    <citation type="submission" date="2021-03" db="EMBL/GenBank/DDBJ databases">
        <authorList>
            <person name="Li Z."/>
            <person name="Yang C."/>
        </authorList>
    </citation>
    <scope>NUCLEOTIDE SEQUENCE</scope>
    <source>
        <strain evidence="4">Dzin_1.0</strain>
        <tissue evidence="4">Leaf</tissue>
    </source>
</reference>
<proteinExistence type="predicted"/>
<reference evidence="4" key="2">
    <citation type="journal article" date="2022" name="Hortic Res">
        <title>The genome of Dioscorea zingiberensis sheds light on the biosynthesis, origin and evolution of the medicinally important diosgenin saponins.</title>
        <authorList>
            <person name="Li Y."/>
            <person name="Tan C."/>
            <person name="Li Z."/>
            <person name="Guo J."/>
            <person name="Li S."/>
            <person name="Chen X."/>
            <person name="Wang C."/>
            <person name="Dai X."/>
            <person name="Yang H."/>
            <person name="Song W."/>
            <person name="Hou L."/>
            <person name="Xu J."/>
            <person name="Tong Z."/>
            <person name="Xu A."/>
            <person name="Yuan X."/>
            <person name="Wang W."/>
            <person name="Yang Q."/>
            <person name="Chen L."/>
            <person name="Sun Z."/>
            <person name="Wang K."/>
            <person name="Pan B."/>
            <person name="Chen J."/>
            <person name="Bao Y."/>
            <person name="Liu F."/>
            <person name="Qi X."/>
            <person name="Gang D.R."/>
            <person name="Wen J."/>
            <person name="Li J."/>
        </authorList>
    </citation>
    <scope>NUCLEOTIDE SEQUENCE</scope>
    <source>
        <strain evidence="4">Dzin_1.0</strain>
    </source>
</reference>